<proteinExistence type="predicted"/>
<name>A0ABV8DM85_9NOCA</name>
<comment type="caution">
    <text evidence="1">The sequence shown here is derived from an EMBL/GenBank/DDBJ whole genome shotgun (WGS) entry which is preliminary data.</text>
</comment>
<dbReference type="InterPro" id="IPR045727">
    <property type="entry name" value="DUF6081"/>
</dbReference>
<protein>
    <submittedName>
        <fullName evidence="1">DUF6081 family protein</fullName>
    </submittedName>
</protein>
<dbReference type="EMBL" id="JBHSAX010000003">
    <property type="protein sequence ID" value="MFC3961076.1"/>
    <property type="molecule type" value="Genomic_DNA"/>
</dbReference>
<sequence>MTGYDDFTGPAVDPERWQFLEVPLGPDETWRYADPAAEVTVSGGAVAVRIPEFTLANPAVQILDNPKFLMVSTAEFDLTAGPRTFGVRMAATNLGTDGADYRDGFAAFNVLDMATAQVFDAIATGRHAYAIHERLFVPGVVDPADAFTHVAHAPLAGEAVKAGEFQHYAVTVDRAAERVEWRAGGALVYTVRAAALPERVRIGFGIITLHPLADGRSTSLRGQGLAAAWRDFTVD</sequence>
<dbReference type="Pfam" id="PF19559">
    <property type="entry name" value="DUF6081"/>
    <property type="match status" value="1"/>
</dbReference>
<organism evidence="1 2">
    <name type="scientific">Nocardia jiangsuensis</name>
    <dbReference type="NCBI Taxonomy" id="1691563"/>
    <lineage>
        <taxon>Bacteria</taxon>
        <taxon>Bacillati</taxon>
        <taxon>Actinomycetota</taxon>
        <taxon>Actinomycetes</taxon>
        <taxon>Mycobacteriales</taxon>
        <taxon>Nocardiaceae</taxon>
        <taxon>Nocardia</taxon>
    </lineage>
</organism>
<gene>
    <name evidence="1" type="ORF">ACFO0B_03640</name>
</gene>
<accession>A0ABV8DM85</accession>
<reference evidence="2" key="1">
    <citation type="journal article" date="2019" name="Int. J. Syst. Evol. Microbiol.">
        <title>The Global Catalogue of Microorganisms (GCM) 10K type strain sequencing project: providing services to taxonomists for standard genome sequencing and annotation.</title>
        <authorList>
            <consortium name="The Broad Institute Genomics Platform"/>
            <consortium name="The Broad Institute Genome Sequencing Center for Infectious Disease"/>
            <person name="Wu L."/>
            <person name="Ma J."/>
        </authorList>
    </citation>
    <scope>NUCLEOTIDE SEQUENCE [LARGE SCALE GENOMIC DNA]</scope>
    <source>
        <strain evidence="2">CGMCC 4.7330</strain>
    </source>
</reference>
<keyword evidence="2" id="KW-1185">Reference proteome</keyword>
<dbReference type="Proteomes" id="UP001595696">
    <property type="component" value="Unassembled WGS sequence"/>
</dbReference>
<dbReference type="RefSeq" id="WP_378610833.1">
    <property type="nucleotide sequence ID" value="NZ_JBHSAX010000003.1"/>
</dbReference>
<evidence type="ECO:0000313" key="2">
    <source>
        <dbReference type="Proteomes" id="UP001595696"/>
    </source>
</evidence>
<evidence type="ECO:0000313" key="1">
    <source>
        <dbReference type="EMBL" id="MFC3961076.1"/>
    </source>
</evidence>